<reference evidence="9" key="1">
    <citation type="submission" date="2022-08" db="EMBL/GenBank/DDBJ databases">
        <title>Genome sequencing of akame (Lates japonicus).</title>
        <authorList>
            <person name="Hashiguchi Y."/>
            <person name="Takahashi H."/>
        </authorList>
    </citation>
    <scope>NUCLEOTIDE SEQUENCE</scope>
    <source>
        <strain evidence="9">Kochi</strain>
    </source>
</reference>
<evidence type="ECO:0000256" key="5">
    <source>
        <dbReference type="ARBA" id="ARBA00023242"/>
    </source>
</evidence>
<evidence type="ECO:0000313" key="9">
    <source>
        <dbReference type="EMBL" id="GLD69079.1"/>
    </source>
</evidence>
<evidence type="ECO:0000256" key="3">
    <source>
        <dbReference type="ARBA" id="ARBA00022771"/>
    </source>
</evidence>
<feature type="domain" description="C2H2-type" evidence="8">
    <location>
        <begin position="118"/>
        <end position="145"/>
    </location>
</feature>
<evidence type="ECO:0000256" key="2">
    <source>
        <dbReference type="ARBA" id="ARBA00022737"/>
    </source>
</evidence>
<dbReference type="GO" id="GO:0008270">
    <property type="term" value="F:zinc ion binding"/>
    <property type="evidence" value="ECO:0007669"/>
    <property type="project" value="UniProtKB-KW"/>
</dbReference>
<feature type="region of interest" description="Disordered" evidence="7">
    <location>
        <begin position="1"/>
        <end position="53"/>
    </location>
</feature>
<dbReference type="InterPro" id="IPR050527">
    <property type="entry name" value="Snail/Krueppel_Znf"/>
</dbReference>
<evidence type="ECO:0000313" key="10">
    <source>
        <dbReference type="Proteomes" id="UP001279410"/>
    </source>
</evidence>
<comment type="caution">
    <text evidence="9">The sequence shown here is derived from an EMBL/GenBank/DDBJ whole genome shotgun (WGS) entry which is preliminary data.</text>
</comment>
<accession>A0AAD3ND66</accession>
<evidence type="ECO:0000256" key="4">
    <source>
        <dbReference type="ARBA" id="ARBA00022833"/>
    </source>
</evidence>
<dbReference type="InterPro" id="IPR013087">
    <property type="entry name" value="Znf_C2H2_type"/>
</dbReference>
<evidence type="ECO:0000256" key="6">
    <source>
        <dbReference type="PROSITE-ProRule" id="PRU00042"/>
    </source>
</evidence>
<feature type="non-terminal residue" evidence="9">
    <location>
        <position position="218"/>
    </location>
</feature>
<dbReference type="AlphaFoldDB" id="A0AAD3ND66"/>
<evidence type="ECO:0000256" key="7">
    <source>
        <dbReference type="SAM" id="MobiDB-lite"/>
    </source>
</evidence>
<dbReference type="EMBL" id="BRZM01000168">
    <property type="protein sequence ID" value="GLD69079.1"/>
    <property type="molecule type" value="Genomic_DNA"/>
</dbReference>
<feature type="compositionally biased region" description="Basic residues" evidence="7">
    <location>
        <begin position="12"/>
        <end position="27"/>
    </location>
</feature>
<dbReference type="PROSITE" id="PS00028">
    <property type="entry name" value="ZINC_FINGER_C2H2_1"/>
    <property type="match status" value="3"/>
</dbReference>
<keyword evidence="5" id="KW-0539">Nucleus</keyword>
<protein>
    <submittedName>
        <fullName evidence="9">Pogo transposable element derived with ZNF domain a isoform X2</fullName>
    </submittedName>
</protein>
<dbReference type="PANTHER" id="PTHR24388">
    <property type="entry name" value="ZINC FINGER PROTEIN"/>
    <property type="match status" value="1"/>
</dbReference>
<keyword evidence="10" id="KW-1185">Reference proteome</keyword>
<organism evidence="9 10">
    <name type="scientific">Lates japonicus</name>
    <name type="common">Japanese lates</name>
    <dbReference type="NCBI Taxonomy" id="270547"/>
    <lineage>
        <taxon>Eukaryota</taxon>
        <taxon>Metazoa</taxon>
        <taxon>Chordata</taxon>
        <taxon>Craniata</taxon>
        <taxon>Vertebrata</taxon>
        <taxon>Euteleostomi</taxon>
        <taxon>Actinopterygii</taxon>
        <taxon>Neopterygii</taxon>
        <taxon>Teleostei</taxon>
        <taxon>Neoteleostei</taxon>
        <taxon>Acanthomorphata</taxon>
        <taxon>Carangaria</taxon>
        <taxon>Carangaria incertae sedis</taxon>
        <taxon>Centropomidae</taxon>
        <taxon>Lates</taxon>
    </lineage>
</organism>
<dbReference type="GO" id="GO:0000981">
    <property type="term" value="F:DNA-binding transcription factor activity, RNA polymerase II-specific"/>
    <property type="evidence" value="ECO:0007669"/>
    <property type="project" value="TreeGrafter"/>
</dbReference>
<dbReference type="Gene3D" id="3.30.160.60">
    <property type="entry name" value="Classic Zinc Finger"/>
    <property type="match status" value="1"/>
</dbReference>
<dbReference type="Proteomes" id="UP001279410">
    <property type="component" value="Unassembled WGS sequence"/>
</dbReference>
<keyword evidence="2" id="KW-0677">Repeat</keyword>
<keyword evidence="4" id="KW-0862">Zinc</keyword>
<sequence>MCSPEIAQSLKNLKKKNRSYRKRRDRKMSRDSGSSSKVSRTRPGPGLPARTRRLSDDLLSGQFTAPPYNILHQDPSEPPSDPPHGKLVILVEDFYYGSAPGRGGLRPSLQGRKFTGPYRCIHCSKTLRNNIQLMSHMRQHVAMMSQEDGDVDSASSCPHCFRHFLSPFKLQCHLEAVHSQYESTATCRICELDFSSEPDFLWHMKNTHKPGEMPYVCQ</sequence>
<name>A0AAD3ND66_LATJO</name>
<dbReference type="GO" id="GO:0000978">
    <property type="term" value="F:RNA polymerase II cis-regulatory region sequence-specific DNA binding"/>
    <property type="evidence" value="ECO:0007669"/>
    <property type="project" value="TreeGrafter"/>
</dbReference>
<gene>
    <name evidence="9" type="ORF">AKAME5_002039200</name>
</gene>
<dbReference type="SMART" id="SM00355">
    <property type="entry name" value="ZnF_C2H2"/>
    <property type="match status" value="3"/>
</dbReference>
<evidence type="ECO:0000256" key="1">
    <source>
        <dbReference type="ARBA" id="ARBA00022723"/>
    </source>
</evidence>
<keyword evidence="1" id="KW-0479">Metal-binding</keyword>
<proteinExistence type="predicted"/>
<dbReference type="PANTHER" id="PTHR24388:SF45">
    <property type="entry name" value="POGO TRANSPOSABLE ELEMENT DERIVED WITH ZNF DOMAIN"/>
    <property type="match status" value="1"/>
</dbReference>
<evidence type="ECO:0000259" key="8">
    <source>
        <dbReference type="PROSITE" id="PS50157"/>
    </source>
</evidence>
<feature type="compositionally biased region" description="Low complexity" evidence="7">
    <location>
        <begin position="31"/>
        <end position="42"/>
    </location>
</feature>
<keyword evidence="3 6" id="KW-0863">Zinc-finger</keyword>
<dbReference type="PROSITE" id="PS50157">
    <property type="entry name" value="ZINC_FINGER_C2H2_2"/>
    <property type="match status" value="1"/>
</dbReference>
<feature type="region of interest" description="Disordered" evidence="7">
    <location>
        <begin position="65"/>
        <end position="84"/>
    </location>
</feature>